<gene>
    <name evidence="2" type="ORF">RN001_012592</name>
</gene>
<accession>A0AAN7Q1S3</accession>
<dbReference type="EMBL" id="JARPUR010000005">
    <property type="protein sequence ID" value="KAK4876170.1"/>
    <property type="molecule type" value="Genomic_DNA"/>
</dbReference>
<evidence type="ECO:0000256" key="1">
    <source>
        <dbReference type="SAM" id="MobiDB-lite"/>
    </source>
</evidence>
<evidence type="ECO:0000313" key="3">
    <source>
        <dbReference type="Proteomes" id="UP001353858"/>
    </source>
</evidence>
<feature type="region of interest" description="Disordered" evidence="1">
    <location>
        <begin position="197"/>
        <end position="259"/>
    </location>
</feature>
<protein>
    <recommendedName>
        <fullName evidence="4">Gag protein</fullName>
    </recommendedName>
</protein>
<comment type="caution">
    <text evidence="2">The sequence shown here is derived from an EMBL/GenBank/DDBJ whole genome shotgun (WGS) entry which is preliminary data.</text>
</comment>
<keyword evidence="3" id="KW-1185">Reference proteome</keyword>
<dbReference type="AlphaFoldDB" id="A0AAN7Q1S3"/>
<reference evidence="3" key="1">
    <citation type="submission" date="2023-01" db="EMBL/GenBank/DDBJ databases">
        <title>Key to firefly adult light organ development and bioluminescence: homeobox transcription factors regulate luciferase expression and transportation to peroxisome.</title>
        <authorList>
            <person name="Fu X."/>
        </authorList>
    </citation>
    <scope>NUCLEOTIDE SEQUENCE [LARGE SCALE GENOMIC DNA]</scope>
</reference>
<name>A0AAN7Q1S3_9COLE</name>
<evidence type="ECO:0000313" key="2">
    <source>
        <dbReference type="EMBL" id="KAK4876170.1"/>
    </source>
</evidence>
<evidence type="ECO:0008006" key="4">
    <source>
        <dbReference type="Google" id="ProtNLM"/>
    </source>
</evidence>
<organism evidence="2 3">
    <name type="scientific">Aquatica leii</name>
    <dbReference type="NCBI Taxonomy" id="1421715"/>
    <lineage>
        <taxon>Eukaryota</taxon>
        <taxon>Metazoa</taxon>
        <taxon>Ecdysozoa</taxon>
        <taxon>Arthropoda</taxon>
        <taxon>Hexapoda</taxon>
        <taxon>Insecta</taxon>
        <taxon>Pterygota</taxon>
        <taxon>Neoptera</taxon>
        <taxon>Endopterygota</taxon>
        <taxon>Coleoptera</taxon>
        <taxon>Polyphaga</taxon>
        <taxon>Elateriformia</taxon>
        <taxon>Elateroidea</taxon>
        <taxon>Lampyridae</taxon>
        <taxon>Luciolinae</taxon>
        <taxon>Aquatica</taxon>
    </lineage>
</organism>
<feature type="compositionally biased region" description="Polar residues" evidence="1">
    <location>
        <begin position="220"/>
        <end position="259"/>
    </location>
</feature>
<dbReference type="Proteomes" id="UP001353858">
    <property type="component" value="Unassembled WGS sequence"/>
</dbReference>
<sequence>METLLNNLQKLSLETPSTDLELIANPQTTNMNQFKAEFLQCIPEFDGNPNELNRYLLTSESIIEQFYDEKNPTNFQNTFILNSIISKLRGNAKLLVNIQNVSTWSELKTVLTNSFADQRDESCLNRDLVMLRQNLNEKPQQFFDRCLNILNLLCRNSSFNFQNSNNQLRQNSFPSQPINIQQRPIIRPQKFFTNAQVFKQPQSRNVFKPNPHRNFPRPTPMSTSTRNTNFAHPGPSTSNQNQNFQPTPMSISTRNSYLPPNSKQLFNTEVDDNPSNENGYCNYQYDEQTENDECTNCDDHTQIYQDEFDYEQNDENFQETPPPNLNT</sequence>
<proteinExistence type="predicted"/>